<dbReference type="SUPFAM" id="SSF81383">
    <property type="entry name" value="F-box domain"/>
    <property type="match status" value="1"/>
</dbReference>
<evidence type="ECO:0000313" key="3">
    <source>
        <dbReference type="Proteomes" id="UP001249851"/>
    </source>
</evidence>
<dbReference type="InterPro" id="IPR036047">
    <property type="entry name" value="F-box-like_dom_sf"/>
</dbReference>
<dbReference type="GO" id="GO:0032436">
    <property type="term" value="P:positive regulation of proteasomal ubiquitin-dependent protein catabolic process"/>
    <property type="evidence" value="ECO:0007669"/>
    <property type="project" value="TreeGrafter"/>
</dbReference>
<dbReference type="Proteomes" id="UP001249851">
    <property type="component" value="Unassembled WGS sequence"/>
</dbReference>
<sequence length="372" mass="42580">MSKNNSSSKASLPLVPEILDMILRHLPARELRSTARVNSLWRNISLRILHSRTNWNITYLADKLITGNEIDDMVESMHTEPQLVIQLSHREIWFTRREPRRRRTEERQLVRSVFNLFSKLPPGCVTLGCTTERIVFQQQIDDFTSDQILHLKSGHAFMCAPRMPGVEYHHVYLRTPRPPPSSNWSQMFDIPANSPVKLVILIALSASRDFIPFIAAGIRETYGNQVVVFAGVGHDRLFIDGLVKRARVVAVFISGNRFRACAGLLNNGNNADFYTPAHQLLEESRVEGFTPKFSLLFTSRFVHKGQAFYSSSQTAFKQGFSNIPMLGFYSYGEYCMTPRDIGVTRINEFKRLMRYNSAIFCVCSHQNEAERT</sequence>
<gene>
    <name evidence="2" type="ORF">P5673_024797</name>
</gene>
<keyword evidence="3" id="KW-1185">Reference proteome</keyword>
<dbReference type="GO" id="GO:0000209">
    <property type="term" value="P:protein polyubiquitination"/>
    <property type="evidence" value="ECO:0007669"/>
    <property type="project" value="TreeGrafter"/>
</dbReference>
<accession>A0AAD9Q330</accession>
<dbReference type="AlphaFoldDB" id="A0AAD9Q330"/>
<evidence type="ECO:0000313" key="2">
    <source>
        <dbReference type="EMBL" id="KAK2553814.1"/>
    </source>
</evidence>
<feature type="domain" description="F-box" evidence="1">
    <location>
        <begin position="14"/>
        <end position="45"/>
    </location>
</feature>
<comment type="caution">
    <text evidence="2">The sequence shown here is derived from an EMBL/GenBank/DDBJ whole genome shotgun (WGS) entry which is preliminary data.</text>
</comment>
<organism evidence="2 3">
    <name type="scientific">Acropora cervicornis</name>
    <name type="common">Staghorn coral</name>
    <dbReference type="NCBI Taxonomy" id="6130"/>
    <lineage>
        <taxon>Eukaryota</taxon>
        <taxon>Metazoa</taxon>
        <taxon>Cnidaria</taxon>
        <taxon>Anthozoa</taxon>
        <taxon>Hexacorallia</taxon>
        <taxon>Scleractinia</taxon>
        <taxon>Astrocoeniina</taxon>
        <taxon>Acroporidae</taxon>
        <taxon>Acropora</taxon>
    </lineage>
</organism>
<reference evidence="2" key="1">
    <citation type="journal article" date="2023" name="G3 (Bethesda)">
        <title>Whole genome assembly and annotation of the endangered Caribbean coral Acropora cervicornis.</title>
        <authorList>
            <person name="Selwyn J.D."/>
            <person name="Vollmer S.V."/>
        </authorList>
    </citation>
    <scope>NUCLEOTIDE SEQUENCE</scope>
    <source>
        <strain evidence="2">K2</strain>
    </source>
</reference>
<protein>
    <submittedName>
        <fullName evidence="2">F-box only protein 22</fullName>
    </submittedName>
</protein>
<dbReference type="Pfam" id="PF00646">
    <property type="entry name" value="F-box"/>
    <property type="match status" value="1"/>
</dbReference>
<dbReference type="InterPro" id="IPR001810">
    <property type="entry name" value="F-box_dom"/>
</dbReference>
<proteinExistence type="predicted"/>
<dbReference type="PANTHER" id="PTHR14939">
    <property type="entry name" value="F-BOX ONLY PROTEIN 22"/>
    <property type="match status" value="1"/>
</dbReference>
<dbReference type="EMBL" id="JARQWQ010000074">
    <property type="protein sequence ID" value="KAK2553814.1"/>
    <property type="molecule type" value="Genomic_DNA"/>
</dbReference>
<evidence type="ECO:0000259" key="1">
    <source>
        <dbReference type="Pfam" id="PF00646"/>
    </source>
</evidence>
<name>A0AAD9Q330_ACRCE</name>
<reference evidence="2" key="2">
    <citation type="journal article" date="2023" name="Science">
        <title>Genomic signatures of disease resistance in endangered staghorn corals.</title>
        <authorList>
            <person name="Vollmer S.V."/>
            <person name="Selwyn J.D."/>
            <person name="Despard B.A."/>
            <person name="Roesel C.L."/>
        </authorList>
    </citation>
    <scope>NUCLEOTIDE SEQUENCE</scope>
    <source>
        <strain evidence="2">K2</strain>
    </source>
</reference>
<dbReference type="PANTHER" id="PTHR14939:SF5">
    <property type="entry name" value="F-BOX ONLY PROTEIN 22"/>
    <property type="match status" value="1"/>
</dbReference>